<dbReference type="GO" id="GO:0016020">
    <property type="term" value="C:membrane"/>
    <property type="evidence" value="ECO:0007669"/>
    <property type="project" value="UniProtKB-SubCell"/>
</dbReference>
<name>A0A0Q1AC82_9CORY</name>
<dbReference type="Pfam" id="PF01061">
    <property type="entry name" value="ABC2_membrane"/>
    <property type="match status" value="1"/>
</dbReference>
<evidence type="ECO:0000313" key="8">
    <source>
        <dbReference type="Proteomes" id="UP000050517"/>
    </source>
</evidence>
<evidence type="ECO:0000256" key="2">
    <source>
        <dbReference type="ARBA" id="ARBA00022692"/>
    </source>
</evidence>
<dbReference type="AlphaFoldDB" id="A0A0Q1AC82"/>
<protein>
    <submittedName>
        <fullName evidence="7">ABC-2 type transporter</fullName>
    </submittedName>
</protein>
<feature type="transmembrane region" description="Helical" evidence="5">
    <location>
        <begin position="224"/>
        <end position="246"/>
    </location>
</feature>
<dbReference type="InterPro" id="IPR013525">
    <property type="entry name" value="ABC2_TM"/>
</dbReference>
<dbReference type="GO" id="GO:0140359">
    <property type="term" value="F:ABC-type transporter activity"/>
    <property type="evidence" value="ECO:0007669"/>
    <property type="project" value="InterPro"/>
</dbReference>
<reference evidence="7 8" key="1">
    <citation type="submission" date="2015-10" db="EMBL/GenBank/DDBJ databases">
        <title>Corynebacteirum lowii and Corynebacterium oculi species nova, derived from human clinical disease and and emended description of Corynebacterium mastiditis.</title>
        <authorList>
            <person name="Bernard K."/>
            <person name="Pacheco A.L."/>
            <person name="Mcdougall C."/>
            <person name="Burtx T."/>
            <person name="Weibe D."/>
            <person name="Tyler S."/>
            <person name="Olson A.B."/>
            <person name="Cnockaert M."/>
            <person name="Eguchi H."/>
            <person name="Kuwahara T."/>
            <person name="Nakayama-Imaohji H."/>
            <person name="Boudewijins M."/>
            <person name="Van Hoecke F."/>
            <person name="Bernier A.-M."/>
            <person name="Vandamme P."/>
        </authorList>
    </citation>
    <scope>NUCLEOTIDE SEQUENCE [LARGE SCALE GENOMIC DNA]</scope>
    <source>
        <strain evidence="7 8">NML 130210</strain>
    </source>
</reference>
<feature type="transmembrane region" description="Helical" evidence="5">
    <location>
        <begin position="139"/>
        <end position="162"/>
    </location>
</feature>
<keyword evidence="2 5" id="KW-0812">Transmembrane</keyword>
<keyword evidence="3 5" id="KW-1133">Transmembrane helix</keyword>
<feature type="transmembrane region" description="Helical" evidence="5">
    <location>
        <begin position="26"/>
        <end position="46"/>
    </location>
</feature>
<feature type="domain" description="ABC-2 type transporter transmembrane" evidence="6">
    <location>
        <begin position="32"/>
        <end position="214"/>
    </location>
</feature>
<proteinExistence type="predicted"/>
<keyword evidence="8" id="KW-1185">Reference proteome</keyword>
<evidence type="ECO:0000313" key="7">
    <source>
        <dbReference type="EMBL" id="KQB84235.1"/>
    </source>
</evidence>
<feature type="transmembrane region" description="Helical" evidence="5">
    <location>
        <begin position="106"/>
        <end position="127"/>
    </location>
</feature>
<dbReference type="STRING" id="1544416.Cocul_01032"/>
<keyword evidence="4 5" id="KW-0472">Membrane</keyword>
<organism evidence="7 8">
    <name type="scientific">Corynebacterium oculi</name>
    <dbReference type="NCBI Taxonomy" id="1544416"/>
    <lineage>
        <taxon>Bacteria</taxon>
        <taxon>Bacillati</taxon>
        <taxon>Actinomycetota</taxon>
        <taxon>Actinomycetes</taxon>
        <taxon>Mycobacteriales</taxon>
        <taxon>Corynebacteriaceae</taxon>
        <taxon>Corynebacterium</taxon>
    </lineage>
</organism>
<dbReference type="PATRIC" id="fig|1544416.3.peg.1036"/>
<evidence type="ECO:0000256" key="3">
    <source>
        <dbReference type="ARBA" id="ARBA00022989"/>
    </source>
</evidence>
<evidence type="ECO:0000256" key="4">
    <source>
        <dbReference type="ARBA" id="ARBA00023136"/>
    </source>
</evidence>
<feature type="transmembrane region" description="Helical" evidence="5">
    <location>
        <begin position="58"/>
        <end position="80"/>
    </location>
</feature>
<evidence type="ECO:0000256" key="1">
    <source>
        <dbReference type="ARBA" id="ARBA00004141"/>
    </source>
</evidence>
<evidence type="ECO:0000259" key="6">
    <source>
        <dbReference type="Pfam" id="PF01061"/>
    </source>
</evidence>
<gene>
    <name evidence="7" type="ORF">Cocul_01032</name>
</gene>
<evidence type="ECO:0000256" key="5">
    <source>
        <dbReference type="SAM" id="Phobius"/>
    </source>
</evidence>
<dbReference type="EMBL" id="LKST01000002">
    <property type="protein sequence ID" value="KQB84235.1"/>
    <property type="molecule type" value="Genomic_DNA"/>
</dbReference>
<comment type="subcellular location">
    <subcellularLocation>
        <location evidence="1">Membrane</location>
        <topology evidence="1">Multi-pass membrane protein</topology>
    </subcellularLocation>
</comment>
<dbReference type="OrthoDB" id="26267at2"/>
<comment type="caution">
    <text evidence="7">The sequence shown here is derived from an EMBL/GenBank/DDBJ whole genome shotgun (WGS) entry which is preliminary data.</text>
</comment>
<accession>A0A0Q1AC82</accession>
<dbReference type="RefSeq" id="WP_055122208.1">
    <property type="nucleotide sequence ID" value="NZ_LKST01000002.1"/>
</dbReference>
<feature type="transmembrane region" description="Helical" evidence="5">
    <location>
        <begin position="168"/>
        <end position="187"/>
    </location>
</feature>
<sequence>MGWKESPAAVALRVARVSAPAMRNTGTMLTTLALIPLLEVALLVTVARSLDVPGAATVAYAGFVVSALAMVVAQAVGAVVRDRGIGVVEETLAVSPWSAAYWGGKFLFPSATALLTSALGCVAVWAVEPAHSAGHLGRALLGIALAVVVGCCVGLACSAVAIAGRDPFLAANVLAALLPVTAGVIASFSAYPGWLQPVSAVLPGTWLVYWLRESIAGNPSAWPLLAEGLIAIAWVAFGVVGLRVAWARMRSGNGSGEVL</sequence>
<dbReference type="Proteomes" id="UP000050517">
    <property type="component" value="Unassembled WGS sequence"/>
</dbReference>